<accession>A0AAW2SLB0</accession>
<comment type="caution">
    <text evidence="2">The sequence shown here is derived from an EMBL/GenBank/DDBJ whole genome shotgun (WGS) entry which is preliminary data.</text>
</comment>
<dbReference type="AlphaFoldDB" id="A0AAW2SLB0"/>
<proteinExistence type="inferred from homology"/>
<dbReference type="GO" id="GO:0046982">
    <property type="term" value="F:protein heterodimerization activity"/>
    <property type="evidence" value="ECO:0007669"/>
    <property type="project" value="InterPro"/>
</dbReference>
<dbReference type="EMBL" id="JACGWJ010000010">
    <property type="protein sequence ID" value="KAL0392865.1"/>
    <property type="molecule type" value="Genomic_DNA"/>
</dbReference>
<name>A0AAW2SLB0_SESRA</name>
<dbReference type="InterPro" id="IPR000558">
    <property type="entry name" value="Histone_H2B"/>
</dbReference>
<dbReference type="Gene3D" id="1.10.20.10">
    <property type="entry name" value="Histone, subunit A"/>
    <property type="match status" value="1"/>
</dbReference>
<reference evidence="2" key="1">
    <citation type="submission" date="2020-06" db="EMBL/GenBank/DDBJ databases">
        <authorList>
            <person name="Li T."/>
            <person name="Hu X."/>
            <person name="Zhang T."/>
            <person name="Song X."/>
            <person name="Zhang H."/>
            <person name="Dai N."/>
            <person name="Sheng W."/>
            <person name="Hou X."/>
            <person name="Wei L."/>
        </authorList>
    </citation>
    <scope>NUCLEOTIDE SEQUENCE</scope>
    <source>
        <strain evidence="2">G02</strain>
        <tissue evidence="2">Leaf</tissue>
    </source>
</reference>
<protein>
    <submittedName>
        <fullName evidence="2">Histone H2B.11</fullName>
    </submittedName>
</protein>
<evidence type="ECO:0000313" key="2">
    <source>
        <dbReference type="EMBL" id="KAL0392865.1"/>
    </source>
</evidence>
<organism evidence="2">
    <name type="scientific">Sesamum radiatum</name>
    <name type="common">Black benniseed</name>
    <dbReference type="NCBI Taxonomy" id="300843"/>
    <lineage>
        <taxon>Eukaryota</taxon>
        <taxon>Viridiplantae</taxon>
        <taxon>Streptophyta</taxon>
        <taxon>Embryophyta</taxon>
        <taxon>Tracheophyta</taxon>
        <taxon>Spermatophyta</taxon>
        <taxon>Magnoliopsida</taxon>
        <taxon>eudicotyledons</taxon>
        <taxon>Gunneridae</taxon>
        <taxon>Pentapetalae</taxon>
        <taxon>asterids</taxon>
        <taxon>lamiids</taxon>
        <taxon>Lamiales</taxon>
        <taxon>Pedaliaceae</taxon>
        <taxon>Sesamum</taxon>
    </lineage>
</organism>
<comment type="similarity">
    <text evidence="1">Belongs to the histone H2B family.</text>
</comment>
<sequence>MEKKPKAGNKLSKQGFATQKASWVARCNKKPTINSREIQPAVRLVLLWELAKHVVSEWTKEVTKFTKHGSVLEDGEAKGRNAD</sequence>
<dbReference type="PANTHER" id="PTHR23428">
    <property type="entry name" value="HISTONE H2B"/>
    <property type="match status" value="1"/>
</dbReference>
<dbReference type="GO" id="GO:0003677">
    <property type="term" value="F:DNA binding"/>
    <property type="evidence" value="ECO:0007669"/>
    <property type="project" value="InterPro"/>
</dbReference>
<reference evidence="2" key="2">
    <citation type="journal article" date="2024" name="Plant">
        <title>Genomic evolution and insights into agronomic trait innovations of Sesamum species.</title>
        <authorList>
            <person name="Miao H."/>
            <person name="Wang L."/>
            <person name="Qu L."/>
            <person name="Liu H."/>
            <person name="Sun Y."/>
            <person name="Le M."/>
            <person name="Wang Q."/>
            <person name="Wei S."/>
            <person name="Zheng Y."/>
            <person name="Lin W."/>
            <person name="Duan Y."/>
            <person name="Cao H."/>
            <person name="Xiong S."/>
            <person name="Wang X."/>
            <person name="Wei L."/>
            <person name="Li C."/>
            <person name="Ma Q."/>
            <person name="Ju M."/>
            <person name="Zhao R."/>
            <person name="Li G."/>
            <person name="Mu C."/>
            <person name="Tian Q."/>
            <person name="Mei H."/>
            <person name="Zhang T."/>
            <person name="Gao T."/>
            <person name="Zhang H."/>
        </authorList>
    </citation>
    <scope>NUCLEOTIDE SEQUENCE</scope>
    <source>
        <strain evidence="2">G02</strain>
    </source>
</reference>
<evidence type="ECO:0000256" key="1">
    <source>
        <dbReference type="ARBA" id="ARBA00006846"/>
    </source>
</evidence>
<dbReference type="GO" id="GO:0000786">
    <property type="term" value="C:nucleosome"/>
    <property type="evidence" value="ECO:0007669"/>
    <property type="project" value="InterPro"/>
</dbReference>
<dbReference type="InterPro" id="IPR009072">
    <property type="entry name" value="Histone-fold"/>
</dbReference>
<dbReference type="SMART" id="SM00427">
    <property type="entry name" value="H2B"/>
    <property type="match status" value="1"/>
</dbReference>
<dbReference type="SUPFAM" id="SSF47113">
    <property type="entry name" value="Histone-fold"/>
    <property type="match status" value="1"/>
</dbReference>
<dbReference type="GO" id="GO:0030527">
    <property type="term" value="F:structural constituent of chromatin"/>
    <property type="evidence" value="ECO:0007669"/>
    <property type="project" value="InterPro"/>
</dbReference>
<gene>
    <name evidence="2" type="ORF">Sradi_2509300</name>
</gene>
<dbReference type="PRINTS" id="PR00621">
    <property type="entry name" value="HISTONEH2B"/>
</dbReference>